<dbReference type="Gene3D" id="3.40.50.1470">
    <property type="entry name" value="Peptidyl-tRNA hydrolase"/>
    <property type="match status" value="1"/>
</dbReference>
<keyword evidence="3 6" id="KW-0378">Hydrolase</keyword>
<dbReference type="NCBIfam" id="TIGR00447">
    <property type="entry name" value="pth"/>
    <property type="match status" value="1"/>
</dbReference>
<comment type="catalytic activity">
    <reaction evidence="6">
        <text>an N-acyl-L-alpha-aminoacyl-tRNA + H2O = an N-acyl-L-amino acid + a tRNA + H(+)</text>
        <dbReference type="Rhea" id="RHEA:54448"/>
        <dbReference type="Rhea" id="RHEA-COMP:10123"/>
        <dbReference type="Rhea" id="RHEA-COMP:13883"/>
        <dbReference type="ChEBI" id="CHEBI:15377"/>
        <dbReference type="ChEBI" id="CHEBI:15378"/>
        <dbReference type="ChEBI" id="CHEBI:59874"/>
        <dbReference type="ChEBI" id="CHEBI:78442"/>
        <dbReference type="ChEBI" id="CHEBI:138191"/>
        <dbReference type="EC" id="3.1.1.29"/>
    </reaction>
</comment>
<dbReference type="GO" id="GO:0004045">
    <property type="term" value="F:peptidyl-tRNA hydrolase activity"/>
    <property type="evidence" value="ECO:0007669"/>
    <property type="project" value="UniProtKB-UniRule"/>
</dbReference>
<name>A0A518DLN5_9BACT</name>
<dbReference type="PANTHER" id="PTHR17224">
    <property type="entry name" value="PEPTIDYL-TRNA HYDROLASE"/>
    <property type="match status" value="1"/>
</dbReference>
<evidence type="ECO:0000256" key="2">
    <source>
        <dbReference type="ARBA" id="ARBA00022555"/>
    </source>
</evidence>
<comment type="similarity">
    <text evidence="6">Belongs to the PTH family.</text>
</comment>
<dbReference type="Proteomes" id="UP000317648">
    <property type="component" value="Chromosome"/>
</dbReference>
<evidence type="ECO:0000313" key="8">
    <source>
        <dbReference type="Proteomes" id="UP000317648"/>
    </source>
</evidence>
<dbReference type="GO" id="GO:0006515">
    <property type="term" value="P:protein quality control for misfolded or incompletely synthesized proteins"/>
    <property type="evidence" value="ECO:0007669"/>
    <property type="project" value="UniProtKB-UniRule"/>
</dbReference>
<dbReference type="CDD" id="cd00462">
    <property type="entry name" value="PTH"/>
    <property type="match status" value="1"/>
</dbReference>
<comment type="subcellular location">
    <subcellularLocation>
        <location evidence="6">Cytoplasm</location>
    </subcellularLocation>
</comment>
<comment type="caution">
    <text evidence="6">Lacks conserved residue(s) required for the propagation of feature annotation.</text>
</comment>
<dbReference type="HAMAP" id="MF_00083">
    <property type="entry name" value="Pept_tRNA_hydro_bact"/>
    <property type="match status" value="1"/>
</dbReference>
<protein>
    <recommendedName>
        <fullName evidence="5 6">Peptidyl-tRNA hydrolase</fullName>
        <shortName evidence="6">Pth</shortName>
        <ecNumber evidence="1 6">3.1.1.29</ecNumber>
    </recommendedName>
</protein>
<keyword evidence="4 6" id="KW-0694">RNA-binding</keyword>
<evidence type="ECO:0000256" key="4">
    <source>
        <dbReference type="ARBA" id="ARBA00022884"/>
    </source>
</evidence>
<sequence>MKLIVGLGNPGSKYAGTRHNVGFDVVAALSGRYGVGSIKNQFKAEVQEAVVDQQKFLLVCPQTFMNKSGDSVRAALDFYKLEATEILVICDDFSLPLGRLRFRPQGSAGGQKGLADILRQVGVDSVPRLRFGIGAPPGRWDPADFVLSKFTAAERVDVEIDTARAADGAADWVRHGVEYCMNQYNGA</sequence>
<comment type="function">
    <text evidence="6">Catalyzes the release of premature peptidyl moieties from peptidyl-tRNA molecules trapped in stalled 50S ribosomal subunits, and thus maintains levels of free tRNAs and 50S ribosomes.</text>
</comment>
<dbReference type="AlphaFoldDB" id="A0A518DLN5"/>
<dbReference type="KEGG" id="lcre:Pla8534_05090"/>
<evidence type="ECO:0000256" key="5">
    <source>
        <dbReference type="ARBA" id="ARBA00050038"/>
    </source>
</evidence>
<keyword evidence="2 6" id="KW-0820">tRNA-binding</keyword>
<feature type="site" description="Stabilizes the basic form of H active site to accept a proton" evidence="6">
    <location>
        <position position="91"/>
    </location>
</feature>
<accession>A0A518DLN5</accession>
<dbReference type="EMBL" id="CP036433">
    <property type="protein sequence ID" value="QDU92760.1"/>
    <property type="molecule type" value="Genomic_DNA"/>
</dbReference>
<dbReference type="GO" id="GO:0072344">
    <property type="term" value="P:rescue of stalled ribosome"/>
    <property type="evidence" value="ECO:0007669"/>
    <property type="project" value="UniProtKB-UniRule"/>
</dbReference>
<comment type="function">
    <text evidence="6">Hydrolyzes ribosome-free peptidyl-tRNAs (with 1 or more amino acids incorporated), which drop off the ribosome during protein synthesis, or as a result of ribosome stalling.</text>
</comment>
<feature type="site" description="Discriminates between blocked and unblocked aminoacyl-tRNA" evidence="6">
    <location>
        <position position="9"/>
    </location>
</feature>
<dbReference type="RefSeq" id="WP_145048995.1">
    <property type="nucleotide sequence ID" value="NZ_CP036433.1"/>
</dbReference>
<comment type="subunit">
    <text evidence="6">Monomer.</text>
</comment>
<feature type="binding site" evidence="6">
    <location>
        <position position="64"/>
    </location>
    <ligand>
        <name>tRNA</name>
        <dbReference type="ChEBI" id="CHEBI:17843"/>
    </ligand>
</feature>
<feature type="active site" description="Proton acceptor" evidence="6">
    <location>
        <position position="19"/>
    </location>
</feature>
<keyword evidence="6" id="KW-0963">Cytoplasm</keyword>
<dbReference type="FunFam" id="3.40.50.1470:FF:000001">
    <property type="entry name" value="Peptidyl-tRNA hydrolase"/>
    <property type="match status" value="1"/>
</dbReference>
<evidence type="ECO:0000256" key="1">
    <source>
        <dbReference type="ARBA" id="ARBA00013260"/>
    </source>
</evidence>
<dbReference type="Pfam" id="PF01195">
    <property type="entry name" value="Pept_tRNA_hydro"/>
    <property type="match status" value="1"/>
</dbReference>
<feature type="binding site" evidence="6">
    <location>
        <position position="66"/>
    </location>
    <ligand>
        <name>tRNA</name>
        <dbReference type="ChEBI" id="CHEBI:17843"/>
    </ligand>
</feature>
<reference evidence="7 8" key="1">
    <citation type="submission" date="2019-02" db="EMBL/GenBank/DDBJ databases">
        <title>Deep-cultivation of Planctomycetes and their phenomic and genomic characterization uncovers novel biology.</title>
        <authorList>
            <person name="Wiegand S."/>
            <person name="Jogler M."/>
            <person name="Boedeker C."/>
            <person name="Pinto D."/>
            <person name="Vollmers J."/>
            <person name="Rivas-Marin E."/>
            <person name="Kohn T."/>
            <person name="Peeters S.H."/>
            <person name="Heuer A."/>
            <person name="Rast P."/>
            <person name="Oberbeckmann S."/>
            <person name="Bunk B."/>
            <person name="Jeske O."/>
            <person name="Meyerdierks A."/>
            <person name="Storesund J.E."/>
            <person name="Kallscheuer N."/>
            <person name="Luecker S."/>
            <person name="Lage O.M."/>
            <person name="Pohl T."/>
            <person name="Merkel B.J."/>
            <person name="Hornburger P."/>
            <person name="Mueller R.-W."/>
            <person name="Bruemmer F."/>
            <person name="Labrenz M."/>
            <person name="Spormann A.M."/>
            <person name="Op den Camp H."/>
            <person name="Overmann J."/>
            <person name="Amann R."/>
            <person name="Jetten M.S.M."/>
            <person name="Mascher T."/>
            <person name="Medema M.H."/>
            <person name="Devos D.P."/>
            <person name="Kaster A.-K."/>
            <person name="Ovreas L."/>
            <person name="Rohde M."/>
            <person name="Galperin M.Y."/>
            <person name="Jogler C."/>
        </authorList>
    </citation>
    <scope>NUCLEOTIDE SEQUENCE [LARGE SCALE GENOMIC DNA]</scope>
    <source>
        <strain evidence="7 8">Pla85_3_4</strain>
    </source>
</reference>
<gene>
    <name evidence="6 7" type="primary">pth</name>
    <name evidence="7" type="ORF">Pla8534_05090</name>
</gene>
<evidence type="ECO:0000256" key="3">
    <source>
        <dbReference type="ARBA" id="ARBA00022801"/>
    </source>
</evidence>
<dbReference type="PANTHER" id="PTHR17224:SF1">
    <property type="entry name" value="PEPTIDYL-TRNA HYDROLASE"/>
    <property type="match status" value="1"/>
</dbReference>
<dbReference type="GO" id="GO:0000049">
    <property type="term" value="F:tRNA binding"/>
    <property type="evidence" value="ECO:0007669"/>
    <property type="project" value="UniProtKB-UniRule"/>
</dbReference>
<evidence type="ECO:0000313" key="7">
    <source>
        <dbReference type="EMBL" id="QDU92760.1"/>
    </source>
</evidence>
<evidence type="ECO:0000256" key="6">
    <source>
        <dbReference type="HAMAP-Rule" id="MF_00083"/>
    </source>
</evidence>
<dbReference type="EC" id="3.1.1.29" evidence="1 6"/>
<organism evidence="7 8">
    <name type="scientific">Lignipirellula cremea</name>
    <dbReference type="NCBI Taxonomy" id="2528010"/>
    <lineage>
        <taxon>Bacteria</taxon>
        <taxon>Pseudomonadati</taxon>
        <taxon>Planctomycetota</taxon>
        <taxon>Planctomycetia</taxon>
        <taxon>Pirellulales</taxon>
        <taxon>Pirellulaceae</taxon>
        <taxon>Lignipirellula</taxon>
    </lineage>
</organism>
<dbReference type="GO" id="GO:0005737">
    <property type="term" value="C:cytoplasm"/>
    <property type="evidence" value="ECO:0007669"/>
    <property type="project" value="UniProtKB-SubCell"/>
</dbReference>
<keyword evidence="8" id="KW-1185">Reference proteome</keyword>
<dbReference type="OrthoDB" id="9800507at2"/>
<dbReference type="SUPFAM" id="SSF53178">
    <property type="entry name" value="Peptidyl-tRNA hydrolase-like"/>
    <property type="match status" value="1"/>
</dbReference>
<proteinExistence type="inferred from homology"/>
<dbReference type="InterPro" id="IPR001328">
    <property type="entry name" value="Pept_tRNA_hydro"/>
</dbReference>
<feature type="binding site" evidence="6">
    <location>
        <position position="14"/>
    </location>
    <ligand>
        <name>tRNA</name>
        <dbReference type="ChEBI" id="CHEBI:17843"/>
    </ligand>
</feature>
<dbReference type="InterPro" id="IPR036416">
    <property type="entry name" value="Pept_tRNA_hydro_sf"/>
</dbReference>